<gene>
    <name evidence="11" type="ORF">FOM92_01210</name>
</gene>
<keyword evidence="4" id="KW-1003">Cell membrane</keyword>
<dbReference type="CDD" id="cd13131">
    <property type="entry name" value="MATE_NorM_like"/>
    <property type="match status" value="1"/>
</dbReference>
<dbReference type="InterPro" id="IPR002528">
    <property type="entry name" value="MATE_fam"/>
</dbReference>
<feature type="transmembrane region" description="Helical" evidence="10">
    <location>
        <begin position="367"/>
        <end position="390"/>
    </location>
</feature>
<feature type="transmembrane region" description="Helical" evidence="10">
    <location>
        <begin position="140"/>
        <end position="158"/>
    </location>
</feature>
<dbReference type="PANTHER" id="PTHR43298">
    <property type="entry name" value="MULTIDRUG RESISTANCE PROTEIN NORM-RELATED"/>
    <property type="match status" value="1"/>
</dbReference>
<proteinExistence type="predicted"/>
<dbReference type="GO" id="GO:0015297">
    <property type="term" value="F:antiporter activity"/>
    <property type="evidence" value="ECO:0007669"/>
    <property type="project" value="UniProtKB-KW"/>
</dbReference>
<feature type="transmembrane region" description="Helical" evidence="10">
    <location>
        <begin position="402"/>
        <end position="425"/>
    </location>
</feature>
<dbReference type="InterPro" id="IPR050222">
    <property type="entry name" value="MATE_MdtK"/>
</dbReference>
<dbReference type="InterPro" id="IPR048279">
    <property type="entry name" value="MdtK-like"/>
</dbReference>
<dbReference type="GO" id="GO:0006811">
    <property type="term" value="P:monoatomic ion transport"/>
    <property type="evidence" value="ECO:0007669"/>
    <property type="project" value="UniProtKB-KW"/>
</dbReference>
<feature type="transmembrane region" description="Helical" evidence="10">
    <location>
        <begin position="20"/>
        <end position="38"/>
    </location>
</feature>
<sequence>MTNQATSPNLPSPWRDEFRATLALAWPLVLTNVTMVLINSTDVFLLARLSPDALAASALGSGIVIAVLLFGIGVITAASPLMAAEIGRKAHSVRDVRRTVRQAFWASVAVCIPLWLILWFTGPFLIWAGQPVRLAEDTGLFVRALQWMILPTLGVVVLRSFMAALERPNWAMAAGIAAVFVNAAINYGLIFGHFGLPRLELVGAGIGSSLTALFQFLFLSVVVIRHPKFRRYHLFGRWWRADWARFFTIWRLGFPIGLHMGFEAMVFAAAVFLMGYIGTSSVAAHAVAIQIASMTFMVPMGLGQAVTVRVGLGFGCMDKDAIRRAGWTAYILGVGFMSAMALIIWLFPATLAGFFLDPELKGNVEVLNLAVSFLLVAAVFQIVDGAQVVGTGMLRGLQDTTWPMLFAALGYWVIGIGFGCWLAFYRGWDGAGIWTGLAVGLGIVAGLVLTRWLMRERLELLPLKG</sequence>
<dbReference type="GO" id="GO:0042910">
    <property type="term" value="F:xenobiotic transmembrane transporter activity"/>
    <property type="evidence" value="ECO:0007669"/>
    <property type="project" value="InterPro"/>
</dbReference>
<keyword evidence="2" id="KW-0813">Transport</keyword>
<dbReference type="PANTHER" id="PTHR43298:SF2">
    <property type="entry name" value="FMN_FAD EXPORTER YEEO-RELATED"/>
    <property type="match status" value="1"/>
</dbReference>
<evidence type="ECO:0000256" key="9">
    <source>
        <dbReference type="ARBA" id="ARBA00031636"/>
    </source>
</evidence>
<protein>
    <recommendedName>
        <fullName evidence="9">Multidrug-efflux transporter</fullName>
    </recommendedName>
</protein>
<dbReference type="OrthoDB" id="9780160at2"/>
<evidence type="ECO:0000256" key="6">
    <source>
        <dbReference type="ARBA" id="ARBA00022989"/>
    </source>
</evidence>
<dbReference type="NCBIfam" id="TIGR00797">
    <property type="entry name" value="matE"/>
    <property type="match status" value="1"/>
</dbReference>
<evidence type="ECO:0000313" key="12">
    <source>
        <dbReference type="Proteomes" id="UP000320160"/>
    </source>
</evidence>
<evidence type="ECO:0000256" key="5">
    <source>
        <dbReference type="ARBA" id="ARBA00022692"/>
    </source>
</evidence>
<feature type="transmembrane region" description="Helical" evidence="10">
    <location>
        <begin position="170"/>
        <end position="190"/>
    </location>
</feature>
<dbReference type="AlphaFoldDB" id="A0A553WHA6"/>
<feature type="transmembrane region" description="Helical" evidence="10">
    <location>
        <begin position="202"/>
        <end position="224"/>
    </location>
</feature>
<feature type="transmembrane region" description="Helical" evidence="10">
    <location>
        <begin position="58"/>
        <end position="82"/>
    </location>
</feature>
<dbReference type="EMBL" id="VKKU01000001">
    <property type="protein sequence ID" value="TSB04089.1"/>
    <property type="molecule type" value="Genomic_DNA"/>
</dbReference>
<feature type="transmembrane region" description="Helical" evidence="10">
    <location>
        <begin position="431"/>
        <end position="454"/>
    </location>
</feature>
<keyword evidence="12" id="KW-1185">Reference proteome</keyword>
<evidence type="ECO:0000256" key="4">
    <source>
        <dbReference type="ARBA" id="ARBA00022475"/>
    </source>
</evidence>
<keyword evidence="3" id="KW-0050">Antiport</keyword>
<name>A0A553WHA6_9SPHN</name>
<reference evidence="11 12" key="1">
    <citation type="submission" date="2019-07" db="EMBL/GenBank/DDBJ databases">
        <authorList>
            <person name="Park M."/>
        </authorList>
    </citation>
    <scope>NUCLEOTIDE SEQUENCE [LARGE SCALE GENOMIC DNA]</scope>
    <source>
        <strain evidence="11 12">KCTC32445</strain>
    </source>
</reference>
<evidence type="ECO:0000256" key="3">
    <source>
        <dbReference type="ARBA" id="ARBA00022449"/>
    </source>
</evidence>
<keyword evidence="6 10" id="KW-1133">Transmembrane helix</keyword>
<keyword evidence="7" id="KW-0406">Ion transport</keyword>
<evidence type="ECO:0000256" key="1">
    <source>
        <dbReference type="ARBA" id="ARBA00004429"/>
    </source>
</evidence>
<feature type="transmembrane region" description="Helical" evidence="10">
    <location>
        <begin position="327"/>
        <end position="347"/>
    </location>
</feature>
<feature type="transmembrane region" description="Helical" evidence="10">
    <location>
        <begin position="103"/>
        <end position="128"/>
    </location>
</feature>
<feature type="transmembrane region" description="Helical" evidence="10">
    <location>
        <begin position="283"/>
        <end position="306"/>
    </location>
</feature>
<dbReference type="Proteomes" id="UP000320160">
    <property type="component" value="Unassembled WGS sequence"/>
</dbReference>
<dbReference type="RefSeq" id="WP_143774963.1">
    <property type="nucleotide sequence ID" value="NZ_VKKU01000001.1"/>
</dbReference>
<evidence type="ECO:0000256" key="8">
    <source>
        <dbReference type="ARBA" id="ARBA00023136"/>
    </source>
</evidence>
<evidence type="ECO:0000256" key="10">
    <source>
        <dbReference type="SAM" id="Phobius"/>
    </source>
</evidence>
<comment type="subcellular location">
    <subcellularLocation>
        <location evidence="1">Cell inner membrane</location>
        <topology evidence="1">Multi-pass membrane protein</topology>
    </subcellularLocation>
</comment>
<feature type="transmembrane region" description="Helical" evidence="10">
    <location>
        <begin position="252"/>
        <end position="277"/>
    </location>
</feature>
<organism evidence="11 12">
    <name type="scientific">Sphingorhabdus contaminans</name>
    <dbReference type="NCBI Taxonomy" id="1343899"/>
    <lineage>
        <taxon>Bacteria</taxon>
        <taxon>Pseudomonadati</taxon>
        <taxon>Pseudomonadota</taxon>
        <taxon>Alphaproteobacteria</taxon>
        <taxon>Sphingomonadales</taxon>
        <taxon>Sphingomonadaceae</taxon>
        <taxon>Sphingorhabdus</taxon>
    </lineage>
</organism>
<evidence type="ECO:0000256" key="2">
    <source>
        <dbReference type="ARBA" id="ARBA00022448"/>
    </source>
</evidence>
<keyword evidence="8 10" id="KW-0472">Membrane</keyword>
<dbReference type="Pfam" id="PF01554">
    <property type="entry name" value="MatE"/>
    <property type="match status" value="2"/>
</dbReference>
<evidence type="ECO:0000256" key="7">
    <source>
        <dbReference type="ARBA" id="ARBA00023065"/>
    </source>
</evidence>
<accession>A0A553WHA6</accession>
<evidence type="ECO:0000313" key="11">
    <source>
        <dbReference type="EMBL" id="TSB04089.1"/>
    </source>
</evidence>
<keyword evidence="5 10" id="KW-0812">Transmembrane</keyword>
<comment type="caution">
    <text evidence="11">The sequence shown here is derived from an EMBL/GenBank/DDBJ whole genome shotgun (WGS) entry which is preliminary data.</text>
</comment>
<dbReference type="GO" id="GO:0005886">
    <property type="term" value="C:plasma membrane"/>
    <property type="evidence" value="ECO:0007669"/>
    <property type="project" value="UniProtKB-SubCell"/>
</dbReference>
<dbReference type="PIRSF" id="PIRSF006603">
    <property type="entry name" value="DinF"/>
    <property type="match status" value="1"/>
</dbReference>